<evidence type="ECO:0000256" key="5">
    <source>
        <dbReference type="ARBA" id="ARBA00010372"/>
    </source>
</evidence>
<evidence type="ECO:0000256" key="4">
    <source>
        <dbReference type="ARBA" id="ARBA00006790"/>
    </source>
</evidence>
<dbReference type="PROSITE" id="PS51318">
    <property type="entry name" value="TAT"/>
    <property type="match status" value="1"/>
</dbReference>
<evidence type="ECO:0000256" key="11">
    <source>
        <dbReference type="ARBA" id="ARBA00022764"/>
    </source>
</evidence>
<keyword evidence="23" id="KW-1185">Reference proteome</keyword>
<keyword evidence="13 18" id="KW-0560">Oxidoreductase</keyword>
<dbReference type="EMBL" id="FO203512">
    <property type="protein sequence ID" value="CCK74493.1"/>
    <property type="molecule type" value="Genomic_DNA"/>
</dbReference>
<feature type="binding site" evidence="18">
    <location>
        <position position="620"/>
    </location>
    <ligand>
        <name>Cu cation</name>
        <dbReference type="ChEBI" id="CHEBI:23378"/>
        <label>A2</label>
    </ligand>
</feature>
<dbReference type="UniPathway" id="UPA00652">
    <property type="reaction ID" value="UER00709"/>
</dbReference>
<evidence type="ECO:0000256" key="16">
    <source>
        <dbReference type="ARBA" id="ARBA00032847"/>
    </source>
</evidence>
<feature type="binding site" evidence="18">
    <location>
        <position position="185"/>
    </location>
    <ligand>
        <name>Cu cation</name>
        <dbReference type="ChEBI" id="CHEBI:23378"/>
        <label>Z2</label>
    </ligand>
</feature>
<protein>
    <recommendedName>
        <fullName evidence="8 18">Nitrous-oxide reductase</fullName>
        <ecNumber evidence="7 18">1.7.2.4</ecNumber>
    </recommendedName>
    <alternativeName>
        <fullName evidence="15 18">N(2)OR</fullName>
    </alternativeName>
    <alternativeName>
        <fullName evidence="16 18">N2O reductase</fullName>
    </alternativeName>
</protein>
<comment type="subunit">
    <text evidence="6 18">Homodimer.</text>
</comment>
<dbReference type="InterPro" id="IPR002429">
    <property type="entry name" value="CcO_II-like_C"/>
</dbReference>
<evidence type="ECO:0000256" key="12">
    <source>
        <dbReference type="ARBA" id="ARBA00022837"/>
    </source>
</evidence>
<feature type="binding site" evidence="18">
    <location>
        <position position="274"/>
    </location>
    <ligand>
        <name>Ca(2+)</name>
        <dbReference type="ChEBI" id="CHEBI:29108"/>
        <label>2</label>
    </ligand>
</feature>
<feature type="binding site" evidence="18">
    <location>
        <position position="435"/>
    </location>
    <ligand>
        <name>Cu cation</name>
        <dbReference type="ChEBI" id="CHEBI:23378"/>
        <label>Z3</label>
    </ligand>
</feature>
<evidence type="ECO:0000256" key="14">
    <source>
        <dbReference type="ARBA" id="ARBA00023008"/>
    </source>
</evidence>
<keyword evidence="9 18" id="KW-0479">Metal-binding</keyword>
<comment type="pathway">
    <text evidence="3">Nitrogen metabolism; nitrate reduction (denitrification); dinitrogen from nitrate: step 4/4.</text>
</comment>
<evidence type="ECO:0000256" key="6">
    <source>
        <dbReference type="ARBA" id="ARBA00011738"/>
    </source>
</evidence>
<dbReference type="HOGENOM" id="CLU_016420_0_0_6"/>
<feature type="region of interest" description="COX2-like" evidence="18">
    <location>
        <begin position="544"/>
        <end position="640"/>
    </location>
</feature>
<dbReference type="Pfam" id="PF18793">
    <property type="entry name" value="nos_propeller_2"/>
    <property type="match status" value="1"/>
</dbReference>
<dbReference type="InterPro" id="IPR051403">
    <property type="entry name" value="NosZ/Cyto_c_oxidase_sub2"/>
</dbReference>
<comment type="PTM">
    <text evidence="18">Predicted to be exported by the Tat system. The position of the signal peptide cleavage has not been experimentally proven.</text>
</comment>
<dbReference type="NCBIfam" id="TIGR04244">
    <property type="entry name" value="nitrous_NosZ_RR"/>
    <property type="match status" value="1"/>
</dbReference>
<evidence type="ECO:0000313" key="23">
    <source>
        <dbReference type="Proteomes" id="UP000032749"/>
    </source>
</evidence>
<evidence type="ECO:0000256" key="13">
    <source>
        <dbReference type="ARBA" id="ARBA00023002"/>
    </source>
</evidence>
<dbReference type="InterPro" id="IPR006311">
    <property type="entry name" value="TAT_signal"/>
</dbReference>
<feature type="binding site" evidence="18">
    <location>
        <position position="496"/>
    </location>
    <ligand>
        <name>Cu cation</name>
        <dbReference type="ChEBI" id="CHEBI:23378"/>
        <label>Z4</label>
    </ligand>
</feature>
<feature type="binding site" evidence="18">
    <location>
        <position position="471"/>
    </location>
    <ligand>
        <name>Ca(2+)</name>
        <dbReference type="ChEBI" id="CHEBI:29108"/>
        <label>1</label>
    </ligand>
</feature>
<comment type="cofactor">
    <cofactor evidence="18">
        <name>Ca(2+)</name>
        <dbReference type="ChEBI" id="CHEBI:29108"/>
    </cofactor>
    <text evidence="18">Binds 2 calcium ions per subunit.</text>
</comment>
<feature type="binding site" evidence="18">
    <location>
        <position position="137"/>
    </location>
    <ligand>
        <name>Cu cation</name>
        <dbReference type="ChEBI" id="CHEBI:23378"/>
        <label>Z3</label>
    </ligand>
</feature>
<dbReference type="GO" id="GO:0050304">
    <property type="term" value="F:nitrous-oxide reductase activity"/>
    <property type="evidence" value="ECO:0007669"/>
    <property type="project" value="UniProtKB-UniRule"/>
</dbReference>
<keyword evidence="20" id="KW-0812">Transmembrane</keyword>
<dbReference type="GO" id="GO:0004129">
    <property type="term" value="F:cytochrome-c oxidase activity"/>
    <property type="evidence" value="ECO:0007669"/>
    <property type="project" value="InterPro"/>
</dbReference>
<feature type="binding site" evidence="18">
    <location>
        <position position="624"/>
    </location>
    <ligand>
        <name>Cu cation</name>
        <dbReference type="ChEBI" id="CHEBI:23378"/>
        <label>A1</label>
    </ligand>
</feature>
<feature type="region of interest" description="Disordered" evidence="19">
    <location>
        <begin position="1"/>
        <end position="25"/>
    </location>
</feature>
<dbReference type="GO" id="GO:0005509">
    <property type="term" value="F:calcium ion binding"/>
    <property type="evidence" value="ECO:0007669"/>
    <property type="project" value="UniProtKB-UniRule"/>
</dbReference>
<feature type="binding site" evidence="18">
    <location>
        <position position="384"/>
    </location>
    <ligand>
        <name>Cu cation</name>
        <dbReference type="ChEBI" id="CHEBI:23378"/>
        <label>Z1</label>
    </ligand>
</feature>
<comment type="catalytic activity">
    <reaction evidence="17 18">
        <text>N2 + 2 Fe(III)-[cytochrome c] + H2O = nitrous oxide + 2 Fe(II)-[cytochrome c] + 2 H(+)</text>
        <dbReference type="Rhea" id="RHEA:43108"/>
        <dbReference type="Rhea" id="RHEA-COMP:10350"/>
        <dbReference type="Rhea" id="RHEA-COMP:14399"/>
        <dbReference type="ChEBI" id="CHEBI:15377"/>
        <dbReference type="ChEBI" id="CHEBI:15378"/>
        <dbReference type="ChEBI" id="CHEBI:17045"/>
        <dbReference type="ChEBI" id="CHEBI:17997"/>
        <dbReference type="ChEBI" id="CHEBI:29033"/>
        <dbReference type="ChEBI" id="CHEBI:29034"/>
        <dbReference type="EC" id="1.7.2.4"/>
    </reaction>
</comment>
<dbReference type="PROSITE" id="PS50857">
    <property type="entry name" value="COX2_CUA"/>
    <property type="match status" value="1"/>
</dbReference>
<sequence>MDKTDNPTEVQVEEQAEGQTKESKMALSRRGFLGAGAVATAAGAIPMTAAMFTASAKAQAKEAASSPAVHPGELDEYYGFWSGGQSGEVRILGIPSMRELMRIPVFNVDSATGWGITNESKRIRGDGDHFLTGDSHHPHMSMQDGHYDGKYVFINDKANSRVARIRCDVMKTDKIITIPNVQAVHGLRVQKVPYTKYVICNGEFEIPLNNDGKASLEDVSTYRSIFSVVDAEKMEVAFQVVVDGNLDNTDADYDGKYFASTCYNSEMGMTLGEMVSSERDHVVVFNLARCEAAVKAGKFKNYNGNNVPVLDGRKGSKLTRYIPVPKSPHGINTSPGGEYFAINGKLSPTVSLIAIDKLDDLFADKIKPRETIVAEPELGLGPLHTAFDNKGNAYTTLFLDSQIAKWNVKDAVAAYKGEKVNYMRQKLDVHYQPGHNHTTMGETRDADGKWLVVLCKFSKDRFLPVGPLRPENDQLIDISGDEMKLVHDGPAFAEPHDCIMVHRSKIKTKKIWDRDDAMFAETVAMAKRDGVTLESDNKVIRDGNKVRVYMTSVAPMYGLSEFKVTEGNEVTVVVTNLDTIEDVTHGFCMTNHGVQMEIGPQATSSMTFIANKPGVQWYYCNWFCHALHMEMRGRMLVKAK</sequence>
<feature type="binding site" evidence="18">
    <location>
        <position position="263"/>
    </location>
    <ligand>
        <name>Ca(2+)</name>
        <dbReference type="ChEBI" id="CHEBI:29108"/>
        <label>2</label>
    </ligand>
</feature>
<keyword evidence="12 18" id="KW-0106">Calcium</keyword>
<dbReference type="SUPFAM" id="SSF49503">
    <property type="entry name" value="Cupredoxins"/>
    <property type="match status" value="1"/>
</dbReference>
<evidence type="ECO:0000256" key="15">
    <source>
        <dbReference type="ARBA" id="ARBA00031077"/>
    </source>
</evidence>
<comment type="cofactor">
    <cofactor evidence="18">
        <name>Cu cation</name>
        <dbReference type="ChEBI" id="CHEBI:23378"/>
    </cofactor>
    <text evidence="18">Binds 6 Cu cations per subunit. Each subunit contains 2 copper centers; Cu(A) (binuclear) and Cu(Z) (tetranuclear). Cu(Z) is thought to be the site of nitrous oxide reduction.</text>
</comment>
<feature type="binding site" evidence="18">
    <location>
        <position position="620"/>
    </location>
    <ligand>
        <name>Cu cation</name>
        <dbReference type="ChEBI" id="CHEBI:23378"/>
        <label>A1</label>
    </ligand>
</feature>
<evidence type="ECO:0000313" key="22">
    <source>
        <dbReference type="EMBL" id="CCK74493.1"/>
    </source>
</evidence>
<evidence type="ECO:0000256" key="8">
    <source>
        <dbReference type="ARBA" id="ARBA00016560"/>
    </source>
</evidence>
<dbReference type="PROSITE" id="PS00078">
    <property type="entry name" value="COX2"/>
    <property type="match status" value="1"/>
</dbReference>
<feature type="binding site" evidence="18">
    <location>
        <position position="456"/>
    </location>
    <ligand>
        <name>Ca(2+)</name>
        <dbReference type="ChEBI" id="CHEBI:29108"/>
        <label>1</label>
    </ligand>
</feature>
<dbReference type="InterPro" id="IPR041114">
    <property type="entry name" value="Nos_propeller"/>
</dbReference>
<dbReference type="InterPro" id="IPR011045">
    <property type="entry name" value="N2O_reductase_N"/>
</dbReference>
<feature type="binding site" evidence="18">
    <location>
        <position position="585"/>
    </location>
    <ligand>
        <name>Cu cation</name>
        <dbReference type="ChEBI" id="CHEBI:23378"/>
        <label>A1</label>
    </ligand>
</feature>
<evidence type="ECO:0000256" key="17">
    <source>
        <dbReference type="ARBA" id="ARBA00049555"/>
    </source>
</evidence>
<feature type="binding site" evidence="18">
    <location>
        <position position="266"/>
    </location>
    <ligand>
        <name>Ca(2+)</name>
        <dbReference type="ChEBI" id="CHEBI:29108"/>
        <label>2</label>
    </ligand>
</feature>
<dbReference type="OrthoDB" id="9759695at2"/>
<evidence type="ECO:0000256" key="18">
    <source>
        <dbReference type="HAMAP-Rule" id="MF_00716"/>
    </source>
</evidence>
<dbReference type="SUPFAM" id="SSF50974">
    <property type="entry name" value="Nitrous oxide reductase, N-terminal domain"/>
    <property type="match status" value="1"/>
</dbReference>
<dbReference type="GO" id="GO:0005507">
    <property type="term" value="F:copper ion binding"/>
    <property type="evidence" value="ECO:0007669"/>
    <property type="project" value="UniProtKB-UniRule"/>
</dbReference>
<feature type="binding site" evidence="18">
    <location>
        <position position="136"/>
    </location>
    <ligand>
        <name>Cu cation</name>
        <dbReference type="ChEBI" id="CHEBI:23378"/>
        <label>Z2</label>
    </ligand>
</feature>
<dbReference type="Gene3D" id="2.60.40.420">
    <property type="entry name" value="Cupredoxins - blue copper proteins"/>
    <property type="match status" value="1"/>
</dbReference>
<dbReference type="Pfam" id="PF18764">
    <property type="entry name" value="nos_propeller"/>
    <property type="match status" value="1"/>
</dbReference>
<feature type="binding site" evidence="18">
    <location>
        <position position="280"/>
    </location>
    <ligand>
        <name>Ca(2+)</name>
        <dbReference type="ChEBI" id="CHEBI:29108"/>
        <label>2</label>
    </ligand>
</feature>
<evidence type="ECO:0000256" key="1">
    <source>
        <dbReference type="ARBA" id="ARBA00003034"/>
    </source>
</evidence>
<comment type="similarity">
    <text evidence="4 18">In the C-terminal section; belongs to the cytochrome c oxidase subunit 2 family.</text>
</comment>
<evidence type="ECO:0000256" key="7">
    <source>
        <dbReference type="ARBA" id="ARBA00011896"/>
    </source>
</evidence>
<comment type="function">
    <text evidence="1 18">Nitrous-oxide reductase is part of a bacterial respiratory system which is activated under anaerobic conditions in the presence of nitrate or nitrous oxide.</text>
</comment>
<dbReference type="InterPro" id="IPR015943">
    <property type="entry name" value="WD40/YVTN_repeat-like_dom_sf"/>
</dbReference>
<dbReference type="InterPro" id="IPR041142">
    <property type="entry name" value="NOS_propeller_2"/>
</dbReference>
<feature type="binding site" evidence="18">
    <location>
        <position position="622"/>
    </location>
    <ligand>
        <name>Cu cation</name>
        <dbReference type="ChEBI" id="CHEBI:23378"/>
        <label>A2</label>
    </ligand>
</feature>
<dbReference type="Gene3D" id="2.130.10.10">
    <property type="entry name" value="YVTN repeat-like/Quinoprotein amine dehydrogenase"/>
    <property type="match status" value="1"/>
</dbReference>
<name>R4YN48_OLEAN</name>
<dbReference type="STRING" id="698738.OLEAN_C03170"/>
<dbReference type="PANTHER" id="PTHR42838:SF2">
    <property type="entry name" value="NITROUS-OXIDE REDUCTASE"/>
    <property type="match status" value="1"/>
</dbReference>
<feature type="binding site" evidence="18">
    <location>
        <position position="631"/>
    </location>
    <ligand>
        <name>Cu cation</name>
        <dbReference type="ChEBI" id="CHEBI:23378"/>
        <label>A1</label>
    </ligand>
</feature>
<gene>
    <name evidence="18 22" type="primary">nosZ</name>
    <name evidence="22" type="ORF">OLEAN_C03170</name>
</gene>
<dbReference type="GO" id="GO:0019333">
    <property type="term" value="P:denitrification pathway"/>
    <property type="evidence" value="ECO:0007669"/>
    <property type="project" value="UniProtKB-UniPathway"/>
</dbReference>
<dbReference type="InterPro" id="IPR023644">
    <property type="entry name" value="NO_Rdtase"/>
</dbReference>
<dbReference type="EC" id="1.7.2.4" evidence="7 18"/>
<keyword evidence="11 18" id="KW-0574">Periplasm</keyword>
<proteinExistence type="inferred from homology"/>
<evidence type="ECO:0000259" key="21">
    <source>
        <dbReference type="PROSITE" id="PS50857"/>
    </source>
</evidence>
<evidence type="ECO:0000256" key="20">
    <source>
        <dbReference type="SAM" id="Phobius"/>
    </source>
</evidence>
<feature type="binding site" evidence="18">
    <location>
        <position position="329"/>
    </location>
    <ligand>
        <name>Cu cation</name>
        <dbReference type="ChEBI" id="CHEBI:23378"/>
        <label>Z1</label>
    </ligand>
</feature>
<keyword evidence="20" id="KW-0472">Membrane</keyword>
<dbReference type="PANTHER" id="PTHR42838">
    <property type="entry name" value="CYTOCHROME C OXIDASE SUBUNIT II"/>
    <property type="match status" value="1"/>
</dbReference>
<dbReference type="InterPro" id="IPR001505">
    <property type="entry name" value="Copper_CuA"/>
</dbReference>
<feature type="domain" description="Cytochrome oxidase subunit II copper A binding" evidence="21">
    <location>
        <begin position="541"/>
        <end position="640"/>
    </location>
</feature>
<organism evidence="22 23">
    <name type="scientific">Oleispira antarctica RB-8</name>
    <dbReference type="NCBI Taxonomy" id="698738"/>
    <lineage>
        <taxon>Bacteria</taxon>
        <taxon>Pseudomonadati</taxon>
        <taxon>Pseudomonadota</taxon>
        <taxon>Gammaproteobacteria</taxon>
        <taxon>Oceanospirillales</taxon>
        <taxon>Oceanospirillaceae</taxon>
        <taxon>Oleispira</taxon>
    </lineage>
</organism>
<dbReference type="HAMAP" id="MF_00716">
    <property type="entry name" value="NosZ"/>
    <property type="match status" value="1"/>
</dbReference>
<dbReference type="PATRIC" id="fig|698738.3.peg.328"/>
<accession>R4YN48</accession>
<keyword evidence="10 18" id="KW-0732">Signal</keyword>
<feature type="transmembrane region" description="Helical" evidence="20">
    <location>
        <begin position="31"/>
        <end position="52"/>
    </location>
</feature>
<evidence type="ECO:0000256" key="10">
    <source>
        <dbReference type="ARBA" id="ARBA00022729"/>
    </source>
</evidence>
<feature type="binding site" evidence="18">
    <location>
        <position position="327"/>
    </location>
    <ligand>
        <name>Ca(2+)</name>
        <dbReference type="ChEBI" id="CHEBI:29108"/>
        <label>2</label>
    </ligand>
</feature>
<dbReference type="KEGG" id="oai:OLEAN_C03170"/>
<evidence type="ECO:0000256" key="9">
    <source>
        <dbReference type="ARBA" id="ARBA00022723"/>
    </source>
</evidence>
<dbReference type="GO" id="GO:0016020">
    <property type="term" value="C:membrane"/>
    <property type="evidence" value="ECO:0007669"/>
    <property type="project" value="InterPro"/>
</dbReference>
<comment type="subcellular location">
    <subcellularLocation>
        <location evidence="2 18">Periplasm</location>
    </subcellularLocation>
</comment>
<dbReference type="InterPro" id="IPR008972">
    <property type="entry name" value="Cupredoxin"/>
</dbReference>
<feature type="binding site" evidence="18">
    <location>
        <position position="624"/>
    </location>
    <ligand>
        <name>Cu cation</name>
        <dbReference type="ChEBI" id="CHEBI:23378"/>
        <label>A2</label>
    </ligand>
</feature>
<keyword evidence="14 18" id="KW-0186">Copper</keyword>
<evidence type="ECO:0000256" key="3">
    <source>
        <dbReference type="ARBA" id="ARBA00004779"/>
    </source>
</evidence>
<dbReference type="Proteomes" id="UP000032749">
    <property type="component" value="Chromosome"/>
</dbReference>
<keyword evidence="20" id="KW-1133">Transmembrane helix</keyword>
<feature type="binding site" evidence="18">
    <location>
        <position position="628"/>
    </location>
    <ligand>
        <name>Cu cation</name>
        <dbReference type="ChEBI" id="CHEBI:23378"/>
        <label>A2</label>
    </ligand>
</feature>
<reference evidence="22 23" key="1">
    <citation type="journal article" date="2013" name="Nat. Commun.">
        <title>Genome sequence and functional genomic analysis of the oil-degrading bacterium Oleispira antarctica.</title>
        <authorList>
            <person name="Kube M."/>
            <person name="Chernikova T.N."/>
            <person name="Al-Ramahi Y."/>
            <person name="Beloqui A."/>
            <person name="Lopez-Cortez N."/>
            <person name="Guazzaroni M.E."/>
            <person name="Heipieper H.J."/>
            <person name="Klages S."/>
            <person name="Kotsyurbenko O.R."/>
            <person name="Langer I."/>
            <person name="Nechitaylo T.Y."/>
            <person name="Lunsdorf H."/>
            <person name="Fernandez M."/>
            <person name="Juarez S."/>
            <person name="Ciordia S."/>
            <person name="Singer A."/>
            <person name="Kagan O."/>
            <person name="Egorova O."/>
            <person name="Petit P.A."/>
            <person name="Stogios P."/>
            <person name="Kim Y."/>
            <person name="Tchigvintsev A."/>
            <person name="Flick R."/>
            <person name="Denaro R."/>
            <person name="Genovese M."/>
            <person name="Albar J.P."/>
            <person name="Reva O.N."/>
            <person name="Martinez-Gomariz M."/>
            <person name="Tran H."/>
            <person name="Ferrer M."/>
            <person name="Savchenko A."/>
            <person name="Yakunin A.F."/>
            <person name="Yakimov M.M."/>
            <person name="Golyshina O.V."/>
            <person name="Reinhardt R."/>
            <person name="Golyshin P.N."/>
        </authorList>
    </citation>
    <scope>NUCLEOTIDE SEQUENCE [LARGE SCALE GENOMIC DNA]</scope>
</reference>
<comment type="similarity">
    <text evidence="5 18">Belongs to the NosZ family.</text>
</comment>
<dbReference type="GO" id="GO:0042597">
    <property type="term" value="C:periplasmic space"/>
    <property type="evidence" value="ECO:0007669"/>
    <property type="project" value="UniProtKB-SubCell"/>
</dbReference>
<evidence type="ECO:0000256" key="2">
    <source>
        <dbReference type="ARBA" id="ARBA00004418"/>
    </source>
</evidence>
<dbReference type="AlphaFoldDB" id="R4YN48"/>
<evidence type="ECO:0000256" key="19">
    <source>
        <dbReference type="SAM" id="MobiDB-lite"/>
    </source>
</evidence>